<feature type="region of interest" description="Disordered" evidence="1">
    <location>
        <begin position="1"/>
        <end position="39"/>
    </location>
</feature>
<dbReference type="AlphaFoldDB" id="A0ABD0J4N2"/>
<keyword evidence="3" id="KW-1185">Reference proteome</keyword>
<proteinExistence type="predicted"/>
<comment type="caution">
    <text evidence="2">The sequence shown here is derived from an EMBL/GenBank/DDBJ whole genome shotgun (WGS) entry which is preliminary data.</text>
</comment>
<name>A0ABD0J4N2_9CAEN</name>
<evidence type="ECO:0000313" key="2">
    <source>
        <dbReference type="EMBL" id="KAK7459703.1"/>
    </source>
</evidence>
<dbReference type="Proteomes" id="UP001519460">
    <property type="component" value="Unassembled WGS sequence"/>
</dbReference>
<evidence type="ECO:0000313" key="3">
    <source>
        <dbReference type="Proteomes" id="UP001519460"/>
    </source>
</evidence>
<dbReference type="EMBL" id="JACVVK020000656">
    <property type="protein sequence ID" value="KAK7459703.1"/>
    <property type="molecule type" value="Genomic_DNA"/>
</dbReference>
<evidence type="ECO:0000256" key="1">
    <source>
        <dbReference type="SAM" id="MobiDB-lite"/>
    </source>
</evidence>
<accession>A0ABD0J4N2</accession>
<gene>
    <name evidence="2" type="ORF">BaRGS_00038975</name>
</gene>
<organism evidence="2 3">
    <name type="scientific">Batillaria attramentaria</name>
    <dbReference type="NCBI Taxonomy" id="370345"/>
    <lineage>
        <taxon>Eukaryota</taxon>
        <taxon>Metazoa</taxon>
        <taxon>Spiralia</taxon>
        <taxon>Lophotrochozoa</taxon>
        <taxon>Mollusca</taxon>
        <taxon>Gastropoda</taxon>
        <taxon>Caenogastropoda</taxon>
        <taxon>Sorbeoconcha</taxon>
        <taxon>Cerithioidea</taxon>
        <taxon>Batillariidae</taxon>
        <taxon>Batillaria</taxon>
    </lineage>
</organism>
<sequence>MKRIGPKCGISPQTPGLSPPPPTQTAATPSHFPGLSGTGGVMCDGTPAYRQRARACKQGLGVSTSILPSNTCSTTKLRSPLPPTPRTFTAAGVCVGRAMKTK</sequence>
<reference evidence="2 3" key="1">
    <citation type="journal article" date="2023" name="Sci. Data">
        <title>Genome assembly of the Korean intertidal mud-creeper Batillaria attramentaria.</title>
        <authorList>
            <person name="Patra A.K."/>
            <person name="Ho P.T."/>
            <person name="Jun S."/>
            <person name="Lee S.J."/>
            <person name="Kim Y."/>
            <person name="Won Y.J."/>
        </authorList>
    </citation>
    <scope>NUCLEOTIDE SEQUENCE [LARGE SCALE GENOMIC DNA]</scope>
    <source>
        <strain evidence="2">Wonlab-2016</strain>
    </source>
</reference>
<protein>
    <submittedName>
        <fullName evidence="2">Uncharacterized protein</fullName>
    </submittedName>
</protein>